<accession>A0A8S1RTL1</accession>
<evidence type="ECO:0000313" key="2">
    <source>
        <dbReference type="Proteomes" id="UP000692954"/>
    </source>
</evidence>
<comment type="caution">
    <text evidence="1">The sequence shown here is derived from an EMBL/GenBank/DDBJ whole genome shotgun (WGS) entry which is preliminary data.</text>
</comment>
<evidence type="ECO:0000313" key="1">
    <source>
        <dbReference type="EMBL" id="CAD8131306.1"/>
    </source>
</evidence>
<sequence length="62" mass="7063">MCQASVIFRISINNYTLEHFFNSCPIFTFSTSNLKHLPKAKSNKYQQQIAAELISGIVHGFQ</sequence>
<dbReference type="AlphaFoldDB" id="A0A8S1RTL1"/>
<gene>
    <name evidence="1" type="ORF">PSON_ATCC_30995.1.T4600001</name>
</gene>
<dbReference type="EMBL" id="CAJJDN010000460">
    <property type="protein sequence ID" value="CAD8131306.1"/>
    <property type="molecule type" value="Genomic_DNA"/>
</dbReference>
<keyword evidence="2" id="KW-1185">Reference proteome</keyword>
<proteinExistence type="predicted"/>
<name>A0A8S1RTL1_9CILI</name>
<reference evidence="1" key="1">
    <citation type="submission" date="2021-01" db="EMBL/GenBank/DDBJ databases">
        <authorList>
            <consortium name="Genoscope - CEA"/>
            <person name="William W."/>
        </authorList>
    </citation>
    <scope>NUCLEOTIDE SEQUENCE</scope>
</reference>
<dbReference type="Proteomes" id="UP000692954">
    <property type="component" value="Unassembled WGS sequence"/>
</dbReference>
<protein>
    <submittedName>
        <fullName evidence="1">Uncharacterized protein</fullName>
    </submittedName>
</protein>
<organism evidence="1 2">
    <name type="scientific">Paramecium sonneborni</name>
    <dbReference type="NCBI Taxonomy" id="65129"/>
    <lineage>
        <taxon>Eukaryota</taxon>
        <taxon>Sar</taxon>
        <taxon>Alveolata</taxon>
        <taxon>Ciliophora</taxon>
        <taxon>Intramacronucleata</taxon>
        <taxon>Oligohymenophorea</taxon>
        <taxon>Peniculida</taxon>
        <taxon>Parameciidae</taxon>
        <taxon>Paramecium</taxon>
    </lineage>
</organism>